<dbReference type="OrthoDB" id="5342758at2759"/>
<organism evidence="3 4">
    <name type="scientific">Glarea lozoyensis (strain ATCC 20868 / MF5171)</name>
    <dbReference type="NCBI Taxonomy" id="1116229"/>
    <lineage>
        <taxon>Eukaryota</taxon>
        <taxon>Fungi</taxon>
        <taxon>Dikarya</taxon>
        <taxon>Ascomycota</taxon>
        <taxon>Pezizomycotina</taxon>
        <taxon>Leotiomycetes</taxon>
        <taxon>Helotiales</taxon>
        <taxon>Helotiaceae</taxon>
        <taxon>Glarea</taxon>
    </lineage>
</organism>
<dbReference type="EMBL" id="KE145354">
    <property type="protein sequence ID" value="EPE35539.1"/>
    <property type="molecule type" value="Genomic_DNA"/>
</dbReference>
<feature type="compositionally biased region" description="Polar residues" evidence="2">
    <location>
        <begin position="95"/>
        <end position="105"/>
    </location>
</feature>
<dbReference type="eggNOG" id="ENOG502SANW">
    <property type="taxonomic scope" value="Eukaryota"/>
</dbReference>
<evidence type="ECO:0008006" key="5">
    <source>
        <dbReference type="Google" id="ProtNLM"/>
    </source>
</evidence>
<dbReference type="Proteomes" id="UP000016922">
    <property type="component" value="Unassembled WGS sequence"/>
</dbReference>
<dbReference type="OMA" id="HWNLLIC"/>
<feature type="region of interest" description="Disordered" evidence="2">
    <location>
        <begin position="1"/>
        <end position="120"/>
    </location>
</feature>
<evidence type="ECO:0000256" key="2">
    <source>
        <dbReference type="SAM" id="MobiDB-lite"/>
    </source>
</evidence>
<sequence length="565" mass="63112">MSRSSFFSRSSSSADRNPLLPTHHTPRDDSISLQNLSLDRESRPASPSPPPAFYRSKNDAANPRTYQAYHPYSDNKESTASGGFDEPFVDRYHSGNVSSLSSTGRRIQFATPPPPIAMRVGLPAKHMDNEHGREPNKVEIRRNVHNQFLLLERRERSIQTELQTYLDAQSEGLIQGLDRESLPGRSSLGGSDAGSSTPTSRSVRNHGLNGSGVIPVRQPRQKRIGLRGARRGLLRGVSELVMVKEGQLLIISDEVARRKDALSQLSIWEERILAAETEFKKGKSQDETRELEELREEETAVEHEIAELEERLTQMKARKKWLAERIKERVNREESRLSSWRGAIREAEREVRGFLKRPPVETSTVLSGEEGFLSLPPARRTLAMARECWEREIAQLSSKNEDVEVERQALEDGAGLWQDVVDIVNSFEDELKKDMSSPGGHDVEVLQGHVTKMGSAIDRLASAVQTAEDNKWNLLICAICAELEAFKEGKQLLQKTAGFISHAESVVKQDLGSVSGVSAEESDHKSENRTTSSNKESPSLDMRVEADESEDEGPNLAELLVEDSH</sequence>
<feature type="compositionally biased region" description="Polar residues" evidence="2">
    <location>
        <begin position="193"/>
        <end position="202"/>
    </location>
</feature>
<feature type="region of interest" description="Disordered" evidence="2">
    <location>
        <begin position="179"/>
        <end position="221"/>
    </location>
</feature>
<dbReference type="KEGG" id="glz:GLAREA_11238"/>
<keyword evidence="1" id="KW-0175">Coiled coil</keyword>
<dbReference type="RefSeq" id="XP_008077618.1">
    <property type="nucleotide sequence ID" value="XM_008079427.1"/>
</dbReference>
<feature type="coiled-coil region" evidence="1">
    <location>
        <begin position="386"/>
        <end position="413"/>
    </location>
</feature>
<dbReference type="HOGENOM" id="CLU_015530_1_1_1"/>
<feature type="compositionally biased region" description="Low complexity" evidence="2">
    <location>
        <begin position="1"/>
        <end position="13"/>
    </location>
</feature>
<protein>
    <recommendedName>
        <fullName evidence="5">Autophagy-related protein 28</fullName>
    </recommendedName>
</protein>
<name>S3DEJ4_GLAL2</name>
<feature type="coiled-coil region" evidence="1">
    <location>
        <begin position="277"/>
        <end position="350"/>
    </location>
</feature>
<evidence type="ECO:0000256" key="1">
    <source>
        <dbReference type="SAM" id="Coils"/>
    </source>
</evidence>
<keyword evidence="4" id="KW-1185">Reference proteome</keyword>
<dbReference type="AlphaFoldDB" id="S3DEJ4"/>
<accession>S3DEJ4</accession>
<evidence type="ECO:0000313" key="4">
    <source>
        <dbReference type="Proteomes" id="UP000016922"/>
    </source>
</evidence>
<proteinExistence type="predicted"/>
<reference evidence="3 4" key="1">
    <citation type="journal article" date="2013" name="BMC Genomics">
        <title>Genomics-driven discovery of the pneumocandin biosynthetic gene cluster in the fungus Glarea lozoyensis.</title>
        <authorList>
            <person name="Chen L."/>
            <person name="Yue Q."/>
            <person name="Zhang X."/>
            <person name="Xiang M."/>
            <person name="Wang C."/>
            <person name="Li S."/>
            <person name="Che Y."/>
            <person name="Ortiz-Lopez F.J."/>
            <person name="Bills G.F."/>
            <person name="Liu X."/>
            <person name="An Z."/>
        </authorList>
    </citation>
    <scope>NUCLEOTIDE SEQUENCE [LARGE SCALE GENOMIC DNA]</scope>
    <source>
        <strain evidence="4">ATCC 20868 / MF5171</strain>
    </source>
</reference>
<feature type="region of interest" description="Disordered" evidence="2">
    <location>
        <begin position="514"/>
        <end position="565"/>
    </location>
</feature>
<dbReference type="GeneID" id="19470280"/>
<evidence type="ECO:0000313" key="3">
    <source>
        <dbReference type="EMBL" id="EPE35539.1"/>
    </source>
</evidence>
<gene>
    <name evidence="3" type="ORF">GLAREA_11238</name>
</gene>